<keyword evidence="3" id="KW-1185">Reference proteome</keyword>
<evidence type="ECO:0000313" key="3">
    <source>
        <dbReference type="Proteomes" id="UP001549146"/>
    </source>
</evidence>
<dbReference type="PANTHER" id="PTHR46580">
    <property type="entry name" value="SENSOR KINASE-RELATED"/>
    <property type="match status" value="1"/>
</dbReference>
<dbReference type="Proteomes" id="UP001549146">
    <property type="component" value="Unassembled WGS sequence"/>
</dbReference>
<dbReference type="InterPro" id="IPR028994">
    <property type="entry name" value="Integrin_alpha_N"/>
</dbReference>
<dbReference type="EMBL" id="JBEPMO010000008">
    <property type="protein sequence ID" value="MET3732069.1"/>
    <property type="molecule type" value="Genomic_DNA"/>
</dbReference>
<sequence>MKTKVMIVWLSFGSICWGQIFQNKSQNIHSHAIFLRTMDIKTADLNKDGYLDLVLAVEWAPNAILWGSKDGKFRECNSIRLSNNRYDSEDVAIADFNKDGWLDLVFAAEDDENHEFYWNKGKDGFHEVKNKFPKFISNAVIAHDFNEDGHMDLLFGNKGQNRIFINDGKANFTEETQKRLPIEQKITQDVALIDVDNDGDMDLILGNEDGNELWINYGKGFYKNETSGRFPEGTMETRKIIVLDANQDGWKDVFVCNVDSPEKNPKPDKLYLNDGKGSFIDASSTHLPDQNIDTLDAIVIDLNKDGFQDLVLAHMGRVQPSVLLNDGKGKFKVSNELLPSVPGNYISIISADFDKNGSQDLYLGGFMTDDKLLLRK</sequence>
<dbReference type="Pfam" id="PF13517">
    <property type="entry name" value="FG-GAP_3"/>
    <property type="match status" value="3"/>
</dbReference>
<dbReference type="Gene3D" id="2.130.10.130">
    <property type="entry name" value="Integrin alpha, N-terminal"/>
    <property type="match status" value="2"/>
</dbReference>
<keyword evidence="1" id="KW-0732">Signal</keyword>
<proteinExistence type="predicted"/>
<dbReference type="InterPro" id="IPR013517">
    <property type="entry name" value="FG-GAP"/>
</dbReference>
<gene>
    <name evidence="2" type="ORF">ABID46_001653</name>
</gene>
<name>A0ABV2LVB9_9FLAO</name>
<evidence type="ECO:0000256" key="1">
    <source>
        <dbReference type="ARBA" id="ARBA00022729"/>
    </source>
</evidence>
<dbReference type="SUPFAM" id="SSF69318">
    <property type="entry name" value="Integrin alpha N-terminal domain"/>
    <property type="match status" value="1"/>
</dbReference>
<comment type="caution">
    <text evidence="2">The sequence shown here is derived from an EMBL/GenBank/DDBJ whole genome shotgun (WGS) entry which is preliminary data.</text>
</comment>
<accession>A0ABV2LVB9</accession>
<reference evidence="2 3" key="1">
    <citation type="submission" date="2024-06" db="EMBL/GenBank/DDBJ databases">
        <title>Genomic Encyclopedia of Type Strains, Phase IV (KMG-IV): sequencing the most valuable type-strain genomes for metagenomic binning, comparative biology and taxonomic classification.</title>
        <authorList>
            <person name="Goeker M."/>
        </authorList>
    </citation>
    <scope>NUCLEOTIDE SEQUENCE [LARGE SCALE GENOMIC DNA]</scope>
    <source>
        <strain evidence="2 3">DSM 29388</strain>
    </source>
</reference>
<evidence type="ECO:0000313" key="2">
    <source>
        <dbReference type="EMBL" id="MET3732069.1"/>
    </source>
</evidence>
<dbReference type="PANTHER" id="PTHR46580:SF4">
    <property type="entry name" value="ATP_GTP-BINDING PROTEIN"/>
    <property type="match status" value="1"/>
</dbReference>
<dbReference type="RefSeq" id="WP_354508927.1">
    <property type="nucleotide sequence ID" value="NZ_JBEPMO010000008.1"/>
</dbReference>
<protein>
    <recommendedName>
        <fullName evidence="4">Repeat domain-containing protein</fullName>
    </recommendedName>
</protein>
<organism evidence="2 3">
    <name type="scientific">Moheibacter stercoris</name>
    <dbReference type="NCBI Taxonomy" id="1628251"/>
    <lineage>
        <taxon>Bacteria</taxon>
        <taxon>Pseudomonadati</taxon>
        <taxon>Bacteroidota</taxon>
        <taxon>Flavobacteriia</taxon>
        <taxon>Flavobacteriales</taxon>
        <taxon>Weeksellaceae</taxon>
        <taxon>Moheibacter</taxon>
    </lineage>
</organism>
<evidence type="ECO:0008006" key="4">
    <source>
        <dbReference type="Google" id="ProtNLM"/>
    </source>
</evidence>